<dbReference type="GO" id="GO:0008270">
    <property type="term" value="F:zinc ion binding"/>
    <property type="evidence" value="ECO:0007669"/>
    <property type="project" value="UniProtKB-KW"/>
</dbReference>
<feature type="repeat" description="NHL" evidence="5">
    <location>
        <begin position="579"/>
        <end position="619"/>
    </location>
</feature>
<feature type="compositionally biased region" description="Polar residues" evidence="6">
    <location>
        <begin position="18"/>
        <end position="31"/>
    </location>
</feature>
<feature type="repeat" description="NHL" evidence="5">
    <location>
        <begin position="420"/>
        <end position="460"/>
    </location>
</feature>
<dbReference type="GO" id="GO:0061630">
    <property type="term" value="F:ubiquitin protein ligase activity"/>
    <property type="evidence" value="ECO:0007669"/>
    <property type="project" value="TreeGrafter"/>
</dbReference>
<dbReference type="InterPro" id="IPR011042">
    <property type="entry name" value="6-blade_b-propeller_TolB-like"/>
</dbReference>
<dbReference type="SUPFAM" id="SSF101898">
    <property type="entry name" value="NHL repeat"/>
    <property type="match status" value="1"/>
</dbReference>
<dbReference type="CDD" id="cd14954">
    <property type="entry name" value="NHL_TRIM71_like"/>
    <property type="match status" value="1"/>
</dbReference>
<dbReference type="Pfam" id="PF01436">
    <property type="entry name" value="NHL"/>
    <property type="match status" value="6"/>
</dbReference>
<dbReference type="PROSITE" id="PS51125">
    <property type="entry name" value="NHL"/>
    <property type="match status" value="6"/>
</dbReference>
<evidence type="ECO:0000313" key="8">
    <source>
        <dbReference type="Proteomes" id="UP000092445"/>
    </source>
</evidence>
<dbReference type="GO" id="GO:0043161">
    <property type="term" value="P:proteasome-mediated ubiquitin-dependent protein catabolic process"/>
    <property type="evidence" value="ECO:0007669"/>
    <property type="project" value="TreeGrafter"/>
</dbReference>
<feature type="compositionally biased region" description="Basic residues" evidence="6">
    <location>
        <begin position="61"/>
        <end position="70"/>
    </location>
</feature>
<keyword evidence="1" id="KW-0479">Metal-binding</keyword>
<accession>A0A1B0AGZ2</accession>
<feature type="compositionally biased region" description="Low complexity" evidence="6">
    <location>
        <begin position="179"/>
        <end position="193"/>
    </location>
</feature>
<keyword evidence="4" id="KW-0862">Zinc</keyword>
<dbReference type="VEuPathDB" id="VectorBase:GPAI045393"/>
<evidence type="ECO:0000256" key="4">
    <source>
        <dbReference type="ARBA" id="ARBA00022833"/>
    </source>
</evidence>
<reference evidence="8" key="1">
    <citation type="submission" date="2014-03" db="EMBL/GenBank/DDBJ databases">
        <authorList>
            <person name="Aksoy S."/>
            <person name="Warren W."/>
            <person name="Wilson R.K."/>
        </authorList>
    </citation>
    <scope>NUCLEOTIDE SEQUENCE [LARGE SCALE GENOMIC DNA]</scope>
    <source>
        <strain evidence="8">IAEA</strain>
    </source>
</reference>
<dbReference type="PANTHER" id="PTHR24104:SF47">
    <property type="entry name" value="E3 UBIQUITIN-PROTEIN LIGASE NHLRC1"/>
    <property type="match status" value="1"/>
</dbReference>
<dbReference type="FunFam" id="2.120.10.30:FF:000037">
    <property type="entry name" value="Uncharacterized protein, isoform E"/>
    <property type="match status" value="1"/>
</dbReference>
<dbReference type="Proteomes" id="UP000092445">
    <property type="component" value="Unassembled WGS sequence"/>
</dbReference>
<reference evidence="7" key="2">
    <citation type="submission" date="2020-05" db="UniProtKB">
        <authorList>
            <consortium name="EnsemblMetazoa"/>
        </authorList>
    </citation>
    <scope>IDENTIFICATION</scope>
    <source>
        <strain evidence="7">IAEA</strain>
    </source>
</reference>
<feature type="repeat" description="NHL" evidence="5">
    <location>
        <begin position="532"/>
        <end position="575"/>
    </location>
</feature>
<keyword evidence="2" id="KW-0677">Repeat</keyword>
<keyword evidence="3" id="KW-0863">Zinc-finger</keyword>
<dbReference type="STRING" id="7398.A0A1B0AGZ2"/>
<dbReference type="AlphaFoldDB" id="A0A1B0AGZ2"/>
<dbReference type="InterPro" id="IPR001258">
    <property type="entry name" value="NHL_repeat"/>
</dbReference>
<evidence type="ECO:0000256" key="6">
    <source>
        <dbReference type="SAM" id="MobiDB-lite"/>
    </source>
</evidence>
<dbReference type="PANTHER" id="PTHR24104">
    <property type="entry name" value="E3 UBIQUITIN-PROTEIN LIGASE NHLRC1-RELATED"/>
    <property type="match status" value="1"/>
</dbReference>
<feature type="region of interest" description="Disordered" evidence="6">
    <location>
        <begin position="217"/>
        <end position="260"/>
    </location>
</feature>
<feature type="region of interest" description="Disordered" evidence="6">
    <location>
        <begin position="18"/>
        <end position="90"/>
    </location>
</feature>
<protein>
    <recommendedName>
        <fullName evidence="9">SMP-30/Gluconolactonase/LRE-like region domain-containing protein</fullName>
    </recommendedName>
</protein>
<evidence type="ECO:0000256" key="5">
    <source>
        <dbReference type="PROSITE-ProRule" id="PRU00504"/>
    </source>
</evidence>
<dbReference type="InterPro" id="IPR050952">
    <property type="entry name" value="TRIM-NHL_E3_ligases"/>
</dbReference>
<organism evidence="7 8">
    <name type="scientific">Glossina pallidipes</name>
    <name type="common">Tsetse fly</name>
    <dbReference type="NCBI Taxonomy" id="7398"/>
    <lineage>
        <taxon>Eukaryota</taxon>
        <taxon>Metazoa</taxon>
        <taxon>Ecdysozoa</taxon>
        <taxon>Arthropoda</taxon>
        <taxon>Hexapoda</taxon>
        <taxon>Insecta</taxon>
        <taxon>Pterygota</taxon>
        <taxon>Neoptera</taxon>
        <taxon>Endopterygota</taxon>
        <taxon>Diptera</taxon>
        <taxon>Brachycera</taxon>
        <taxon>Muscomorpha</taxon>
        <taxon>Hippoboscoidea</taxon>
        <taxon>Glossinidae</taxon>
        <taxon>Glossina</taxon>
    </lineage>
</organism>
<evidence type="ECO:0000256" key="3">
    <source>
        <dbReference type="ARBA" id="ARBA00022771"/>
    </source>
</evidence>
<dbReference type="FunFam" id="2.120.10.30:FF:000013">
    <property type="entry name" value="E3 ubiquitin-protein ligase TRIM71"/>
    <property type="match status" value="2"/>
</dbReference>
<feature type="region of interest" description="Disordered" evidence="6">
    <location>
        <begin position="150"/>
        <end position="198"/>
    </location>
</feature>
<feature type="repeat" description="NHL" evidence="5">
    <location>
        <begin position="464"/>
        <end position="502"/>
    </location>
</feature>
<keyword evidence="8" id="KW-1185">Reference proteome</keyword>
<evidence type="ECO:0000256" key="2">
    <source>
        <dbReference type="ARBA" id="ARBA00022737"/>
    </source>
</evidence>
<proteinExistence type="predicted"/>
<dbReference type="EnsemblMetazoa" id="GPAI045393-RA">
    <property type="protein sequence ID" value="GPAI045393-PA"/>
    <property type="gene ID" value="GPAI045393"/>
</dbReference>
<feature type="repeat" description="NHL" evidence="5">
    <location>
        <begin position="323"/>
        <end position="366"/>
    </location>
</feature>
<feature type="repeat" description="NHL" evidence="5">
    <location>
        <begin position="370"/>
        <end position="413"/>
    </location>
</feature>
<evidence type="ECO:0000256" key="1">
    <source>
        <dbReference type="ARBA" id="ARBA00022723"/>
    </source>
</evidence>
<sequence length="619" mass="67582">MVTFHSYTSRFLNKSKSSAIVSQPSLTTPNASFDEDANGTGDDSDSRYGTGRSRYLAMKERRNRLARSRSSHQFGNDDDDLDEPVSPTTASPSAYLASRFSYKRSPLNWFIGSNAEYNFFRNMMRAVSTRDTLFFEFLKWTDKIRTSSRYSGYGSSDLARSRSSHALKSRENSPITDRSTTSSRSAIGSSSTTADNKDGEALSSWARYLKNKYGNKSIKDTPSVSARDALSNSSTTTTLPSTSHTVGGSGSSRSHVASDVSRRLSLGLPLRQVNELGSSDDDGSKNGLGSPTSPTVAAVAAHGITGVAGTTLKQLYLRKRQQLFQLGGRGSEPGSFTWPRGLAVGPDNSIVVADSSNHRVQVFNSNGIFVKQFGEYGNGEGEFDCLAGVAVNRIGQYIIADRYNHRIQVLDPQGRFLRAFGSQGTTDGKFNYPWGVTTDALGFIYVCDKENHRVQVFQSDGTFVGKFGSCGRGEGQLEHPHYIAVSNTNRVIVSDSNNHRIQETLLKGFHEKYSSASFSLTPEIFDVNGKVVSTFGVEGSDDGQFKFPRGVAVDDQGYIFVADSGNNRIQIFNPDGSFLKTFGSWGSGDSEFKGLEGVAIMSNGNVFVCDRENHRVQVF</sequence>
<dbReference type="Gene3D" id="2.120.10.30">
    <property type="entry name" value="TolB, C-terminal domain"/>
    <property type="match status" value="3"/>
</dbReference>
<name>A0A1B0AGZ2_GLOPL</name>
<evidence type="ECO:0008006" key="9">
    <source>
        <dbReference type="Google" id="ProtNLM"/>
    </source>
</evidence>
<feature type="region of interest" description="Disordered" evidence="6">
    <location>
        <begin position="274"/>
        <end position="294"/>
    </location>
</feature>
<evidence type="ECO:0000313" key="7">
    <source>
        <dbReference type="EnsemblMetazoa" id="GPAI045393-PA"/>
    </source>
</evidence>
<feature type="compositionally biased region" description="Low complexity" evidence="6">
    <location>
        <begin position="231"/>
        <end position="259"/>
    </location>
</feature>
<dbReference type="GO" id="GO:0000209">
    <property type="term" value="P:protein polyubiquitination"/>
    <property type="evidence" value="ECO:0007669"/>
    <property type="project" value="TreeGrafter"/>
</dbReference>